<dbReference type="GeneID" id="43501126"/>
<dbReference type="RefSeq" id="WP_014406098.1">
    <property type="nucleotide sequence ID" value="NC_017034.1"/>
</dbReference>
<organism evidence="1 2">
    <name type="scientific">Methanocella conradii (strain DSM 24694 / JCM 17849 / CGMCC 1.5162 / HZ254)</name>
    <dbReference type="NCBI Taxonomy" id="1041930"/>
    <lineage>
        <taxon>Archaea</taxon>
        <taxon>Methanobacteriati</taxon>
        <taxon>Methanobacteriota</taxon>
        <taxon>Stenosarchaea group</taxon>
        <taxon>Methanomicrobia</taxon>
        <taxon>Methanocellales</taxon>
        <taxon>Methanocellaceae</taxon>
        <taxon>Methanocella</taxon>
    </lineage>
</organism>
<accession>H8I633</accession>
<proteinExistence type="predicted"/>
<name>H8I633_METCZ</name>
<gene>
    <name evidence="1" type="ordered locus">Mtc_1514</name>
</gene>
<evidence type="ECO:0000313" key="1">
    <source>
        <dbReference type="EMBL" id="AFD00267.1"/>
    </source>
</evidence>
<dbReference type="STRING" id="1041930.Mtc_1514"/>
<dbReference type="EMBL" id="CP003243">
    <property type="protein sequence ID" value="AFD00267.1"/>
    <property type="molecule type" value="Genomic_DNA"/>
</dbReference>
<dbReference type="HOGENOM" id="CLU_3075313_0_0_2"/>
<reference evidence="1 2" key="1">
    <citation type="journal article" date="2012" name="J. Bacteriol.">
        <title>Complete genome sequence of a thermophilic methanogen, Methanocella conradii HZ254, isolated from Chinese rice field soil.</title>
        <authorList>
            <person name="Lu Z."/>
            <person name="Lu Y."/>
        </authorList>
    </citation>
    <scope>NUCLEOTIDE SEQUENCE [LARGE SCALE GENOMIC DNA]</scope>
    <source>
        <strain evidence="2">DSM 24694 / JCM 17849 / CGMCC 1.5162 / HZ254</strain>
    </source>
</reference>
<evidence type="ECO:0000313" key="2">
    <source>
        <dbReference type="Proteomes" id="UP000005233"/>
    </source>
</evidence>
<protein>
    <submittedName>
        <fullName evidence="1">Uncharacterized protein</fullName>
    </submittedName>
</protein>
<sequence length="52" mass="5884">MKDIKASTREYKANFIVRKDEDGISCAADLEQEIFADFDISPGDVDICIWLS</sequence>
<keyword evidence="2" id="KW-1185">Reference proteome</keyword>
<dbReference type="Proteomes" id="UP000005233">
    <property type="component" value="Chromosome"/>
</dbReference>
<dbReference type="AlphaFoldDB" id="H8I633"/>
<dbReference type="KEGG" id="mez:Mtc_1514"/>